<evidence type="ECO:0000256" key="4">
    <source>
        <dbReference type="ARBA" id="ARBA00022840"/>
    </source>
</evidence>
<dbReference type="GO" id="GO:0022857">
    <property type="term" value="F:transmembrane transporter activity"/>
    <property type="evidence" value="ECO:0007669"/>
    <property type="project" value="UniProtKB-ARBA"/>
</dbReference>
<feature type="domain" description="ABC transporter" evidence="5">
    <location>
        <begin position="5"/>
        <end position="244"/>
    </location>
</feature>
<proteinExistence type="inferred from homology"/>
<dbReference type="GO" id="GO:0016887">
    <property type="term" value="F:ATP hydrolysis activity"/>
    <property type="evidence" value="ECO:0007669"/>
    <property type="project" value="InterPro"/>
</dbReference>
<dbReference type="InterPro" id="IPR003593">
    <property type="entry name" value="AAA+_ATPase"/>
</dbReference>
<dbReference type="SUPFAM" id="SSF52540">
    <property type="entry name" value="P-loop containing nucleoside triphosphate hydrolases"/>
    <property type="match status" value="1"/>
</dbReference>
<reference evidence="6" key="1">
    <citation type="submission" date="2019-11" db="EMBL/GenBank/DDBJ databases">
        <authorList>
            <person name="Feng L."/>
        </authorList>
    </citation>
    <scope>NUCLEOTIDE SEQUENCE</scope>
    <source>
        <strain evidence="6">CTertiumLFYP3</strain>
    </source>
</reference>
<sequence>MENILSLKNVEKYYGNKGNVVKAVDDISFDVYKGEFVGVMGPSGSGKTTLLNLIATIDDVSSGNVFLDGKDLTEINQKNIAKFRRENLGFIFQDFNLLDTLTIHENIALALTINKTKKSEIDNKVLSVARELGIEDLLSKYPYEVSGGQKQRTACARALVTNPKLILADEPTGALDSKSAQMLIEMISNLNKDLDATILMVTHDSFTASYCDRILFIKDGKIFTELLKGENTRRQFFNKILDVVALLGGDVRDVR</sequence>
<keyword evidence="4 6" id="KW-0067">ATP-binding</keyword>
<name>A0A6N3GMF1_9CLOT</name>
<dbReference type="CDD" id="cd03255">
    <property type="entry name" value="ABC_MJ0796_LolCDE_FtsE"/>
    <property type="match status" value="1"/>
</dbReference>
<evidence type="ECO:0000313" key="6">
    <source>
        <dbReference type="EMBL" id="VYU65310.1"/>
    </source>
</evidence>
<accession>A0A6N3GMF1</accession>
<protein>
    <submittedName>
        <fullName evidence="6">ABC transporter ATP-binding protein YxdL</fullName>
    </submittedName>
</protein>
<dbReference type="EMBL" id="CACRTO010000048">
    <property type="protein sequence ID" value="VYU65310.1"/>
    <property type="molecule type" value="Genomic_DNA"/>
</dbReference>
<organism evidence="6">
    <name type="scientific">Clostridium tertium</name>
    <dbReference type="NCBI Taxonomy" id="1559"/>
    <lineage>
        <taxon>Bacteria</taxon>
        <taxon>Bacillati</taxon>
        <taxon>Bacillota</taxon>
        <taxon>Clostridia</taxon>
        <taxon>Eubacteriales</taxon>
        <taxon>Clostridiaceae</taxon>
        <taxon>Clostridium</taxon>
    </lineage>
</organism>
<dbReference type="Pfam" id="PF00005">
    <property type="entry name" value="ABC_tran"/>
    <property type="match status" value="1"/>
</dbReference>
<keyword evidence="3" id="KW-0547">Nucleotide-binding</keyword>
<dbReference type="InterPro" id="IPR003439">
    <property type="entry name" value="ABC_transporter-like_ATP-bd"/>
</dbReference>
<dbReference type="PANTHER" id="PTHR42798:SF7">
    <property type="entry name" value="ALPHA-D-RIBOSE 1-METHYLPHOSPHONATE 5-TRIPHOSPHATE SYNTHASE SUBUNIT PHNL"/>
    <property type="match status" value="1"/>
</dbReference>
<evidence type="ECO:0000256" key="2">
    <source>
        <dbReference type="ARBA" id="ARBA00022448"/>
    </source>
</evidence>
<dbReference type="Gene3D" id="3.40.50.300">
    <property type="entry name" value="P-loop containing nucleotide triphosphate hydrolases"/>
    <property type="match status" value="1"/>
</dbReference>
<evidence type="ECO:0000256" key="1">
    <source>
        <dbReference type="ARBA" id="ARBA00005417"/>
    </source>
</evidence>
<evidence type="ECO:0000256" key="3">
    <source>
        <dbReference type="ARBA" id="ARBA00022741"/>
    </source>
</evidence>
<dbReference type="GO" id="GO:0005524">
    <property type="term" value="F:ATP binding"/>
    <property type="evidence" value="ECO:0007669"/>
    <property type="project" value="UniProtKB-KW"/>
</dbReference>
<dbReference type="PROSITE" id="PS50893">
    <property type="entry name" value="ABC_TRANSPORTER_2"/>
    <property type="match status" value="1"/>
</dbReference>
<dbReference type="InterPro" id="IPR027417">
    <property type="entry name" value="P-loop_NTPase"/>
</dbReference>
<dbReference type="AlphaFoldDB" id="A0A6N3GMF1"/>
<dbReference type="GO" id="GO:0098796">
    <property type="term" value="C:membrane protein complex"/>
    <property type="evidence" value="ECO:0007669"/>
    <property type="project" value="UniProtKB-ARBA"/>
</dbReference>
<dbReference type="FunFam" id="3.40.50.300:FF:000032">
    <property type="entry name" value="Export ABC transporter ATP-binding protein"/>
    <property type="match status" value="1"/>
</dbReference>
<keyword evidence="2" id="KW-0813">Transport</keyword>
<dbReference type="InterPro" id="IPR017911">
    <property type="entry name" value="MacB-like_ATP-bd"/>
</dbReference>
<gene>
    <name evidence="6" type="primary">yxdL_3</name>
    <name evidence="6" type="ORF">CTLFYP3_03322</name>
</gene>
<comment type="similarity">
    <text evidence="1">Belongs to the ABC transporter superfamily.</text>
</comment>
<dbReference type="SMART" id="SM00382">
    <property type="entry name" value="AAA"/>
    <property type="match status" value="1"/>
</dbReference>
<evidence type="ECO:0000259" key="5">
    <source>
        <dbReference type="PROSITE" id="PS50893"/>
    </source>
</evidence>
<dbReference type="RefSeq" id="WP_156627765.1">
    <property type="nucleotide sequence ID" value="NZ_CACRTO010000048.1"/>
</dbReference>
<dbReference type="PANTHER" id="PTHR42798">
    <property type="entry name" value="LIPOPROTEIN-RELEASING SYSTEM ATP-BINDING PROTEIN LOLD"/>
    <property type="match status" value="1"/>
</dbReference>